<proteinExistence type="inferred from homology"/>
<dbReference type="InterPro" id="IPR011990">
    <property type="entry name" value="TPR-like_helical_dom_sf"/>
</dbReference>
<dbReference type="RefSeq" id="WP_190310174.1">
    <property type="nucleotide sequence ID" value="NZ_JACNYK010000004.1"/>
</dbReference>
<evidence type="ECO:0000259" key="8">
    <source>
        <dbReference type="Pfam" id="PF14322"/>
    </source>
</evidence>
<evidence type="ECO:0000256" key="2">
    <source>
        <dbReference type="ARBA" id="ARBA00006275"/>
    </source>
</evidence>
<dbReference type="Pfam" id="PF07980">
    <property type="entry name" value="SusD_RagB"/>
    <property type="match status" value="1"/>
</dbReference>
<feature type="domain" description="SusD-like N-terminal" evidence="8">
    <location>
        <begin position="25"/>
        <end position="227"/>
    </location>
</feature>
<dbReference type="InterPro" id="IPR012944">
    <property type="entry name" value="SusD_RagB_dom"/>
</dbReference>
<dbReference type="EMBL" id="JACNYK010000004">
    <property type="protein sequence ID" value="MBD1427041.1"/>
    <property type="molecule type" value="Genomic_DNA"/>
</dbReference>
<comment type="caution">
    <text evidence="9">The sequence shown here is derived from an EMBL/GenBank/DDBJ whole genome shotgun (WGS) entry which is preliminary data.</text>
</comment>
<evidence type="ECO:0000313" key="10">
    <source>
        <dbReference type="Proteomes" id="UP000606494"/>
    </source>
</evidence>
<dbReference type="Proteomes" id="UP000606494">
    <property type="component" value="Unassembled WGS sequence"/>
</dbReference>
<evidence type="ECO:0000256" key="4">
    <source>
        <dbReference type="ARBA" id="ARBA00023136"/>
    </source>
</evidence>
<keyword evidence="4" id="KW-0472">Membrane</keyword>
<comment type="subcellular location">
    <subcellularLocation>
        <location evidence="1">Cell outer membrane</location>
    </subcellularLocation>
</comment>
<organism evidence="9 10">
    <name type="scientific">Sphingobacterium arenae</name>
    <dbReference type="NCBI Taxonomy" id="1280598"/>
    <lineage>
        <taxon>Bacteria</taxon>
        <taxon>Pseudomonadati</taxon>
        <taxon>Bacteroidota</taxon>
        <taxon>Sphingobacteriia</taxon>
        <taxon>Sphingobacteriales</taxon>
        <taxon>Sphingobacteriaceae</taxon>
        <taxon>Sphingobacterium</taxon>
    </lineage>
</organism>
<dbReference type="Gene3D" id="2.20.20.130">
    <property type="match status" value="1"/>
</dbReference>
<dbReference type="InterPro" id="IPR033985">
    <property type="entry name" value="SusD-like_N"/>
</dbReference>
<evidence type="ECO:0000256" key="6">
    <source>
        <dbReference type="SAM" id="SignalP"/>
    </source>
</evidence>
<evidence type="ECO:0000256" key="1">
    <source>
        <dbReference type="ARBA" id="ARBA00004442"/>
    </source>
</evidence>
<accession>A0ABR7Y6W3</accession>
<name>A0ABR7Y6W3_9SPHI</name>
<comment type="similarity">
    <text evidence="2">Belongs to the SusD family.</text>
</comment>
<evidence type="ECO:0000256" key="3">
    <source>
        <dbReference type="ARBA" id="ARBA00022729"/>
    </source>
</evidence>
<dbReference type="Pfam" id="PF14322">
    <property type="entry name" value="SusD-like_3"/>
    <property type="match status" value="1"/>
</dbReference>
<evidence type="ECO:0000313" key="9">
    <source>
        <dbReference type="EMBL" id="MBD1427041.1"/>
    </source>
</evidence>
<dbReference type="PROSITE" id="PS51257">
    <property type="entry name" value="PROKAR_LIPOPROTEIN"/>
    <property type="match status" value="1"/>
</dbReference>
<keyword evidence="10" id="KW-1185">Reference proteome</keyword>
<evidence type="ECO:0000256" key="5">
    <source>
        <dbReference type="ARBA" id="ARBA00023237"/>
    </source>
</evidence>
<dbReference type="Gene3D" id="1.25.40.390">
    <property type="match status" value="1"/>
</dbReference>
<keyword evidence="3 6" id="KW-0732">Signal</keyword>
<protein>
    <submittedName>
        <fullName evidence="9">RagB/SusD family nutrient uptake outer membrane protein</fullName>
    </submittedName>
</protein>
<keyword evidence="5" id="KW-0998">Cell outer membrane</keyword>
<reference evidence="9 10" key="1">
    <citation type="submission" date="2020-08" db="EMBL/GenBank/DDBJ databases">
        <title>Sphingobacterium sp. DN00404 isolated from aquaculture water.</title>
        <authorList>
            <person name="Zhang M."/>
        </authorList>
    </citation>
    <scope>NUCLEOTIDE SEQUENCE [LARGE SCALE GENOMIC DNA]</scope>
    <source>
        <strain evidence="9 10">KCTC 32294</strain>
    </source>
</reference>
<evidence type="ECO:0000259" key="7">
    <source>
        <dbReference type="Pfam" id="PF07980"/>
    </source>
</evidence>
<dbReference type="Gene3D" id="1.25.40.900">
    <property type="match status" value="1"/>
</dbReference>
<gene>
    <name evidence="9" type="ORF">H8B17_15775</name>
</gene>
<feature type="domain" description="RagB/SusD" evidence="7">
    <location>
        <begin position="342"/>
        <end position="452"/>
    </location>
</feature>
<sequence length="460" mass="52456">MKTKIHFFTTLAFTLFTVYACTNSDFLNVKPNSTILTPSTLEDVQKLLNNNVYLSSGLAVMSSDEYTVNEEDWNVARAIERNAHIWAKDLYEGTRGVLDWDRPFRAVFYANNALAVLQTLEPNDSEQAVHNDLKGQALFKRAFASYELIRNFCKSYEETSAETDLGIPIRKEPAIDRFAQRSSLADSYQFVLDDLKLATQLLGPRLGSNLFRPNDAAAHALLARIYLDMGRYAEAELHADSTLFLYDRLIDYNTVSTTSATPFPNTHDELLFNAMTVGLYSFTTSGSLPRRYRMSEDLMDSYAANDLRLQLYFISDNEGRYIMKRGYLGEGLYPFTGLATDEIYLIKSECLARSGKEDQALTVLLRLLINRYVSDKMPSANEIVDGKTVLEAVLEERRKELVWRGIRWHDIKRYNRDGHNITLTRSLGGQTYTLPANDPRFVFPIPDDEIEYSGVTQNDR</sequence>
<feature type="chain" id="PRO_5047013434" evidence="6">
    <location>
        <begin position="21"/>
        <end position="460"/>
    </location>
</feature>
<feature type="signal peptide" evidence="6">
    <location>
        <begin position="1"/>
        <end position="20"/>
    </location>
</feature>
<dbReference type="SUPFAM" id="SSF48452">
    <property type="entry name" value="TPR-like"/>
    <property type="match status" value="1"/>
</dbReference>